<evidence type="ECO:0000256" key="2">
    <source>
        <dbReference type="ARBA" id="ARBA00006434"/>
    </source>
</evidence>
<reference evidence="9 10" key="1">
    <citation type="submission" date="2023-01" db="EMBL/GenBank/DDBJ databases">
        <title>Analysis of 21 Apiospora genomes using comparative genomics revels a genus with tremendous synthesis potential of carbohydrate active enzymes and secondary metabolites.</title>
        <authorList>
            <person name="Sorensen T."/>
        </authorList>
    </citation>
    <scope>NUCLEOTIDE SEQUENCE [LARGE SCALE GENOMIC DNA]</scope>
    <source>
        <strain evidence="9 10">CBS 83171</strain>
    </source>
</reference>
<feature type="transmembrane region" description="Helical" evidence="8">
    <location>
        <begin position="425"/>
        <end position="447"/>
    </location>
</feature>
<comment type="subcellular location">
    <subcellularLocation>
        <location evidence="1">Membrane</location>
        <topology evidence="1">Multi-pass membrane protein</topology>
    </subcellularLocation>
</comment>
<evidence type="ECO:0000256" key="4">
    <source>
        <dbReference type="ARBA" id="ARBA00022989"/>
    </source>
</evidence>
<protein>
    <recommendedName>
        <fullName evidence="11">Urea transporter</fullName>
    </recommendedName>
</protein>
<dbReference type="Pfam" id="PF00474">
    <property type="entry name" value="SSF"/>
    <property type="match status" value="1"/>
</dbReference>
<feature type="transmembrane region" description="Helical" evidence="8">
    <location>
        <begin position="152"/>
        <end position="172"/>
    </location>
</feature>
<dbReference type="InterPro" id="IPR001734">
    <property type="entry name" value="Na/solute_symporter"/>
</dbReference>
<gene>
    <name evidence="9" type="ORF">PG996_005040</name>
</gene>
<accession>A0ABR1VLF9</accession>
<evidence type="ECO:0000256" key="7">
    <source>
        <dbReference type="SAM" id="MobiDB-lite"/>
    </source>
</evidence>
<dbReference type="EMBL" id="JAQQWM010000003">
    <property type="protein sequence ID" value="KAK8071692.1"/>
    <property type="molecule type" value="Genomic_DNA"/>
</dbReference>
<dbReference type="Gene3D" id="1.20.1730.10">
    <property type="entry name" value="Sodium/glucose cotransporter"/>
    <property type="match status" value="1"/>
</dbReference>
<dbReference type="PANTHER" id="PTHR46154">
    <property type="match status" value="1"/>
</dbReference>
<feature type="compositionally biased region" description="Polar residues" evidence="7">
    <location>
        <begin position="596"/>
        <end position="605"/>
    </location>
</feature>
<organism evidence="9 10">
    <name type="scientific">Apiospora saccharicola</name>
    <dbReference type="NCBI Taxonomy" id="335842"/>
    <lineage>
        <taxon>Eukaryota</taxon>
        <taxon>Fungi</taxon>
        <taxon>Dikarya</taxon>
        <taxon>Ascomycota</taxon>
        <taxon>Pezizomycotina</taxon>
        <taxon>Sordariomycetes</taxon>
        <taxon>Xylariomycetidae</taxon>
        <taxon>Amphisphaeriales</taxon>
        <taxon>Apiosporaceae</taxon>
        <taxon>Apiospora</taxon>
    </lineage>
</organism>
<feature type="transmembrane region" description="Helical" evidence="8">
    <location>
        <begin position="453"/>
        <end position="474"/>
    </location>
</feature>
<feature type="region of interest" description="Disordered" evidence="7">
    <location>
        <begin position="563"/>
        <end position="614"/>
    </location>
</feature>
<evidence type="ECO:0000256" key="3">
    <source>
        <dbReference type="ARBA" id="ARBA00022692"/>
    </source>
</evidence>
<comment type="similarity">
    <text evidence="2 6">Belongs to the sodium:solute symporter (SSF) (TC 2.A.21) family.</text>
</comment>
<evidence type="ECO:0000256" key="1">
    <source>
        <dbReference type="ARBA" id="ARBA00004141"/>
    </source>
</evidence>
<dbReference type="PROSITE" id="PS50283">
    <property type="entry name" value="NA_SOLUT_SYMP_3"/>
    <property type="match status" value="1"/>
</dbReference>
<evidence type="ECO:0000313" key="10">
    <source>
        <dbReference type="Proteomes" id="UP001446871"/>
    </source>
</evidence>
<evidence type="ECO:0000313" key="9">
    <source>
        <dbReference type="EMBL" id="KAK8071692.1"/>
    </source>
</evidence>
<evidence type="ECO:0000256" key="6">
    <source>
        <dbReference type="RuleBase" id="RU362091"/>
    </source>
</evidence>
<feature type="transmembrane region" description="Helical" evidence="8">
    <location>
        <begin position="178"/>
        <end position="201"/>
    </location>
</feature>
<dbReference type="Proteomes" id="UP001446871">
    <property type="component" value="Unassembled WGS sequence"/>
</dbReference>
<evidence type="ECO:0000256" key="5">
    <source>
        <dbReference type="ARBA" id="ARBA00023136"/>
    </source>
</evidence>
<dbReference type="CDD" id="cd11476">
    <property type="entry name" value="SLC5sbd_DUR3"/>
    <property type="match status" value="1"/>
</dbReference>
<feature type="transmembrane region" description="Helical" evidence="8">
    <location>
        <begin position="213"/>
        <end position="231"/>
    </location>
</feature>
<feature type="transmembrane region" description="Helical" evidence="8">
    <location>
        <begin position="316"/>
        <end position="342"/>
    </location>
</feature>
<proteinExistence type="inferred from homology"/>
<feature type="transmembrane region" description="Helical" evidence="8">
    <location>
        <begin position="675"/>
        <end position="699"/>
    </location>
</feature>
<dbReference type="InterPro" id="IPR031155">
    <property type="entry name" value="DUR"/>
</dbReference>
<dbReference type="PANTHER" id="PTHR46154:SF2">
    <property type="entry name" value="SOLUTE SYMPORTER FAMILY TRANSPORTER (AFU_ORTHOLOGUE AFUA_6G03200)"/>
    <property type="match status" value="1"/>
</dbReference>
<feature type="transmembrane region" description="Helical" evidence="8">
    <location>
        <begin position="279"/>
        <end position="296"/>
    </location>
</feature>
<keyword evidence="4 8" id="KW-1133">Transmembrane helix</keyword>
<feature type="transmembrane region" description="Helical" evidence="8">
    <location>
        <begin position="646"/>
        <end position="663"/>
    </location>
</feature>
<keyword evidence="3 8" id="KW-0812">Transmembrane</keyword>
<feature type="transmembrane region" description="Helical" evidence="8">
    <location>
        <begin position="520"/>
        <end position="542"/>
    </location>
</feature>
<evidence type="ECO:0000256" key="8">
    <source>
        <dbReference type="SAM" id="Phobius"/>
    </source>
</evidence>
<keyword evidence="5 8" id="KW-0472">Membrane</keyword>
<feature type="transmembrane region" description="Helical" evidence="8">
    <location>
        <begin position="14"/>
        <end position="36"/>
    </location>
</feature>
<comment type="caution">
    <text evidence="9">The sequence shown here is derived from an EMBL/GenBank/DDBJ whole genome shotgun (WGS) entry which is preliminary data.</text>
</comment>
<feature type="compositionally biased region" description="Basic and acidic residues" evidence="7">
    <location>
        <begin position="584"/>
        <end position="595"/>
    </location>
</feature>
<sequence length="731" mass="77549">MATHDGIQVLNSGVGYGVVIGMGAFFALLMLALTWLQNRYTAYSTKQAEEFNTASRSVKPGLIAAGIVSSWTWSSTLLTSSTFAYSYGIGEDHSILTKICAVQICGPMWYGAMGTSQILLFSLIAIKIKSNAPGAHTMPEIILSRHGKPAHLTYLFFGFATNMLVGACLVLGGSQVTAGLSGVNVYGTIFLIPLVVAAYVIAGGLRSTFIADYAHTVILFIAIFVFCFEMYTPSLSAGISGRLSGGIDGFYHALQKAGEAHPVPGNHGGSYLTFKSNDGLVFAVDLLVAGFANVWLDQAYWQRAIASRPETSVRAYLFGGVAWYGIPFAFGTAMGLGCVALTGTGSFPTFPNPLTAAQNGAGLSAPASAVALLGKGGAGLMLLLLFMAVTSSTSAELIAVSSLITFDVYKTYLKPAASSTELVKISHLGIIIYALILAAFCCILNAVNINLTWVLTILGVLVGGASIPVGLVLLWPRMSTVATLVSPWVGLAFGMLAWLLTTRYRSGRITVETSGDVLNALAGNLVSAGTGTVLAVVLSFVYPGQHAMSDDDPEARRRIDKINGVRPHRASTEGGSESQQAAGEKSRDGHGDKDTSNTATPQDTASVPRPDTVAPTGNAIVDFLEASYIEPMAPDEVRKATRLAQVFNLVYWLLVICLVPFTLFGTQWEFTLAGFRGWCVVSFIWVWCSAGICVVWPLVESRGTMASIARGLFRDMRGGDKEEEKAAQSTV</sequence>
<feature type="transmembrane region" description="Helical" evidence="8">
    <location>
        <begin position="481"/>
        <end position="500"/>
    </location>
</feature>
<feature type="transmembrane region" description="Helical" evidence="8">
    <location>
        <begin position="380"/>
        <end position="404"/>
    </location>
</feature>
<keyword evidence="10" id="KW-1185">Reference proteome</keyword>
<dbReference type="InterPro" id="IPR038377">
    <property type="entry name" value="Na/Glc_symporter_sf"/>
</dbReference>
<name>A0ABR1VLF9_9PEZI</name>
<evidence type="ECO:0008006" key="11">
    <source>
        <dbReference type="Google" id="ProtNLM"/>
    </source>
</evidence>